<organism evidence="2 3">
    <name type="scientific">Flavivirga algicola</name>
    <dbReference type="NCBI Taxonomy" id="2729136"/>
    <lineage>
        <taxon>Bacteria</taxon>
        <taxon>Pseudomonadati</taxon>
        <taxon>Bacteroidota</taxon>
        <taxon>Flavobacteriia</taxon>
        <taxon>Flavobacteriales</taxon>
        <taxon>Flavobacteriaceae</taxon>
        <taxon>Flavivirga</taxon>
    </lineage>
</organism>
<evidence type="ECO:0000313" key="2">
    <source>
        <dbReference type="EMBL" id="NMH87555.1"/>
    </source>
</evidence>
<name>A0ABX1RVH1_9FLAO</name>
<proteinExistence type="predicted"/>
<evidence type="ECO:0000259" key="1">
    <source>
        <dbReference type="Pfam" id="PF21347"/>
    </source>
</evidence>
<comment type="caution">
    <text evidence="2">The sequence shown here is derived from an EMBL/GenBank/DDBJ whole genome shotgun (WGS) entry which is preliminary data.</text>
</comment>
<dbReference type="Proteomes" id="UP000746690">
    <property type="component" value="Unassembled WGS sequence"/>
</dbReference>
<gene>
    <name evidence="2" type="ORF">HHX25_08570</name>
</gene>
<dbReference type="EMBL" id="JABBHF010000004">
    <property type="protein sequence ID" value="NMH87555.1"/>
    <property type="molecule type" value="Genomic_DNA"/>
</dbReference>
<sequence>MMKTKFLIVIFICLSQVVVSQNCEAISPYTEGMRLEYTNYNKKGKVKSVDNYVVKSVTTINGELIIEIESTQKNNKNKESVARKDILKCVDGNFYVDMAGYLAHQNDDQKSNLQVRAEGDFVEFPDNLSEGLELKDATIELKIGSDDSASSASFADMKVYNRKVIQNASFQNKAGTFDAYKMTFDYIFTLGFIKVRGSGIEWYVKGIGIVKTESYSKKGKLRWTRELTKITK</sequence>
<dbReference type="RefSeq" id="WP_169672166.1">
    <property type="nucleotide sequence ID" value="NZ_JABBHF010000004.1"/>
</dbReference>
<accession>A0ABX1RVH1</accession>
<dbReference type="Pfam" id="PF21347">
    <property type="entry name" value="DUF3108_like"/>
    <property type="match status" value="1"/>
</dbReference>
<protein>
    <recommendedName>
        <fullName evidence="1">DUF3108 domain-containing protein</fullName>
    </recommendedName>
</protein>
<dbReference type="Gene3D" id="2.40.360.20">
    <property type="match status" value="1"/>
</dbReference>
<reference evidence="2 3" key="1">
    <citation type="submission" date="2020-04" db="EMBL/GenBank/DDBJ databases">
        <title>A Flavivirga sp. nov.</title>
        <authorList>
            <person name="Sun X."/>
        </authorList>
    </citation>
    <scope>NUCLEOTIDE SEQUENCE [LARGE SCALE GENOMIC DNA]</scope>
    <source>
        <strain evidence="2 3">Y03</strain>
    </source>
</reference>
<evidence type="ECO:0000313" key="3">
    <source>
        <dbReference type="Proteomes" id="UP000746690"/>
    </source>
</evidence>
<keyword evidence="3" id="KW-1185">Reference proteome</keyword>
<feature type="domain" description="DUF3108" evidence="1">
    <location>
        <begin position="30"/>
        <end position="224"/>
    </location>
</feature>
<dbReference type="InterPro" id="IPR049279">
    <property type="entry name" value="DUF3108-like"/>
</dbReference>